<gene>
    <name evidence="3" type="primary">yecR</name>
    <name evidence="3" type="ORF">U5817_17180</name>
</gene>
<dbReference type="PROSITE" id="PS51257">
    <property type="entry name" value="PROKAR_LIPOPROTEIN"/>
    <property type="match status" value="1"/>
</dbReference>
<evidence type="ECO:0000256" key="2">
    <source>
        <dbReference type="SAM" id="SignalP"/>
    </source>
</evidence>
<evidence type="ECO:0000256" key="1">
    <source>
        <dbReference type="SAM" id="MobiDB-lite"/>
    </source>
</evidence>
<feature type="compositionally biased region" description="Pro residues" evidence="1">
    <location>
        <begin position="115"/>
        <end position="127"/>
    </location>
</feature>
<evidence type="ECO:0000313" key="4">
    <source>
        <dbReference type="Proteomes" id="UP001626593"/>
    </source>
</evidence>
<feature type="signal peptide" evidence="2">
    <location>
        <begin position="1"/>
        <end position="20"/>
    </location>
</feature>
<protein>
    <submittedName>
        <fullName evidence="3">YecR family lipoprotein</fullName>
    </submittedName>
</protein>
<dbReference type="EMBL" id="CP141259">
    <property type="protein sequence ID" value="WRL44934.1"/>
    <property type="molecule type" value="Genomic_DNA"/>
</dbReference>
<sequence>MTKILAALALAALLSGCAVTRDWSATGGSRADGVVRLAYESHEMEDVRVSEAQAVKLAAQRCKTWGYSGAEAFGGVTRQCTKFGGFSGCSQWTVTKEFQCTGTGTATETSAPAPAATPTPTPTPPPAQNANSAPSRLIQDARGAPVYTLGSSAGAADQKEAENARVAVASSGCQPTKLPVRFKQQHDTNFYEARCTDGRLVHALCTFGDCRLRTRED</sequence>
<name>A0ABZ1AI14_AROEV</name>
<reference evidence="3 4" key="1">
    <citation type="submission" date="2023-12" db="EMBL/GenBank/DDBJ databases">
        <title>A. evansii MAY27, complete genome.</title>
        <authorList>
            <person name="Wang Y."/>
        </authorList>
    </citation>
    <scope>NUCLEOTIDE SEQUENCE [LARGE SCALE GENOMIC DNA]</scope>
    <source>
        <strain evidence="3 4">MAY27</strain>
    </source>
</reference>
<accession>A0ABZ1AI14</accession>
<proteinExistence type="predicted"/>
<feature type="chain" id="PRO_5045545313" evidence="2">
    <location>
        <begin position="21"/>
        <end position="217"/>
    </location>
</feature>
<keyword evidence="3" id="KW-0449">Lipoprotein</keyword>
<evidence type="ECO:0000313" key="3">
    <source>
        <dbReference type="EMBL" id="WRL44934.1"/>
    </source>
</evidence>
<dbReference type="InterPro" id="IPR025731">
    <property type="entry name" value="YecR-like"/>
</dbReference>
<dbReference type="Pfam" id="PF13992">
    <property type="entry name" value="YecR"/>
    <property type="match status" value="1"/>
</dbReference>
<feature type="region of interest" description="Disordered" evidence="1">
    <location>
        <begin position="105"/>
        <end position="134"/>
    </location>
</feature>
<feature type="compositionally biased region" description="Low complexity" evidence="1">
    <location>
        <begin position="105"/>
        <end position="114"/>
    </location>
</feature>
<dbReference type="Proteomes" id="UP001626593">
    <property type="component" value="Chromosome"/>
</dbReference>
<dbReference type="RefSeq" id="WP_407278199.1">
    <property type="nucleotide sequence ID" value="NZ_CP141259.1"/>
</dbReference>
<organism evidence="3 4">
    <name type="scientific">Aromatoleum evansii</name>
    <name type="common">Azoarcus evansii</name>
    <dbReference type="NCBI Taxonomy" id="59406"/>
    <lineage>
        <taxon>Bacteria</taxon>
        <taxon>Pseudomonadati</taxon>
        <taxon>Pseudomonadota</taxon>
        <taxon>Betaproteobacteria</taxon>
        <taxon>Rhodocyclales</taxon>
        <taxon>Rhodocyclaceae</taxon>
        <taxon>Aromatoleum</taxon>
    </lineage>
</organism>
<keyword evidence="2" id="KW-0732">Signal</keyword>
<keyword evidence="4" id="KW-1185">Reference proteome</keyword>